<feature type="binding site" evidence="6">
    <location>
        <begin position="260"/>
        <end position="261"/>
    </location>
    <ligand>
        <name>carbamoyl phosphate</name>
        <dbReference type="ChEBI" id="CHEBI:58228"/>
    </ligand>
</feature>
<keyword evidence="4 6" id="KW-0808">Transferase</keyword>
<name>A0A1G5JPB7_9BACT</name>
<feature type="binding site" evidence="6">
    <location>
        <begin position="224"/>
        <end position="225"/>
    </location>
    <ligand>
        <name>L-ornithine</name>
        <dbReference type="ChEBI" id="CHEBI:46911"/>
    </ligand>
</feature>
<dbReference type="SUPFAM" id="SSF53671">
    <property type="entry name" value="Aspartate/ornithine carbamoyltransferase"/>
    <property type="match status" value="1"/>
</dbReference>
<dbReference type="InterPro" id="IPR006132">
    <property type="entry name" value="Asp/Orn_carbamoyltranf_P-bd"/>
</dbReference>
<evidence type="ECO:0000259" key="8">
    <source>
        <dbReference type="Pfam" id="PF02729"/>
    </source>
</evidence>
<dbReference type="GO" id="GO:0042450">
    <property type="term" value="P:L-arginine biosynthetic process via ornithine"/>
    <property type="evidence" value="ECO:0007669"/>
    <property type="project" value="UniProtKB-UniRule"/>
</dbReference>
<dbReference type="GO" id="GO:0005737">
    <property type="term" value="C:cytoplasm"/>
    <property type="evidence" value="ECO:0007669"/>
    <property type="project" value="UniProtKB-SubCell"/>
</dbReference>
<dbReference type="STRING" id="419481.SAMN05216233_1361"/>
<evidence type="ECO:0000259" key="7">
    <source>
        <dbReference type="Pfam" id="PF00185"/>
    </source>
</evidence>
<dbReference type="InterPro" id="IPR036901">
    <property type="entry name" value="Asp/Orn_carbamoylTrfase_sf"/>
</dbReference>
<organism evidence="9 10">
    <name type="scientific">Desulfoluna spongiiphila</name>
    <dbReference type="NCBI Taxonomy" id="419481"/>
    <lineage>
        <taxon>Bacteria</taxon>
        <taxon>Pseudomonadati</taxon>
        <taxon>Thermodesulfobacteriota</taxon>
        <taxon>Desulfobacteria</taxon>
        <taxon>Desulfobacterales</taxon>
        <taxon>Desulfolunaceae</taxon>
        <taxon>Desulfoluna</taxon>
    </lineage>
</organism>
<dbReference type="Pfam" id="PF02729">
    <property type="entry name" value="OTCace_N"/>
    <property type="match status" value="1"/>
</dbReference>
<dbReference type="HAMAP" id="MF_01109">
    <property type="entry name" value="OTCase"/>
    <property type="match status" value="1"/>
</dbReference>
<accession>A0A1G5JPB7</accession>
<feature type="binding site" evidence="6">
    <location>
        <begin position="52"/>
        <end position="55"/>
    </location>
    <ligand>
        <name>carbamoyl phosphate</name>
        <dbReference type="ChEBI" id="CHEBI:58228"/>
    </ligand>
</feature>
<dbReference type="NCBIfam" id="TIGR00658">
    <property type="entry name" value="orni_carb_tr"/>
    <property type="match status" value="1"/>
</dbReference>
<dbReference type="NCBIfam" id="NF001986">
    <property type="entry name" value="PRK00779.1"/>
    <property type="match status" value="1"/>
</dbReference>
<proteinExistence type="inferred from homology"/>
<dbReference type="EC" id="2.1.3.3" evidence="3 6"/>
<comment type="pathway">
    <text evidence="1">Amino-acid biosynthesis; L-arginine biosynthesis; L-arginine from L-ornithine and carbamoyl phosphate: step 1/3.</text>
</comment>
<feature type="domain" description="Aspartate/ornithine carbamoyltransferase Asp/Orn-binding" evidence="7">
    <location>
        <begin position="150"/>
        <end position="298"/>
    </location>
</feature>
<reference evidence="9 10" key="1">
    <citation type="submission" date="2016-10" db="EMBL/GenBank/DDBJ databases">
        <authorList>
            <person name="de Groot N.N."/>
        </authorList>
    </citation>
    <scope>NUCLEOTIDE SEQUENCE [LARGE SCALE GENOMIC DNA]</scope>
    <source>
        <strain evidence="9 10">AA1</strain>
    </source>
</reference>
<evidence type="ECO:0000313" key="9">
    <source>
        <dbReference type="EMBL" id="SCY89751.1"/>
    </source>
</evidence>
<protein>
    <recommendedName>
        <fullName evidence="3 6">Ornithine carbamoyltransferase</fullName>
        <shortName evidence="6">OTCase</shortName>
        <ecNumber evidence="3 6">2.1.3.3</ecNumber>
    </recommendedName>
</protein>
<sequence length="304" mass="33684">MKKDLLTLKDLTKEEFDALFARALELKKRKKEGIVDRPLEGKSVGLLFNKPSTRTRISFETATIQLGGVSIFMNENDTQIGRSEPVKDTARVLARYIDCLVIRTFSQELVEEYASYSDVPVVNALTDMYHPCQILSDLMTVIEAKGSYDAKVAWVGDGNNVAHSWIWAASTLGFELSIACPEGFDPDGAILKEALGRGAKITVVRDPKEAVAAADIVYTDVWASMGQEAEQKAREKSFEGFIVDDALMALAKPDASFMHCLPAHRGEEVSESVMEGPQSIIWDEAENKLHMHKAILDMLINQTL</sequence>
<dbReference type="GO" id="GO:0019240">
    <property type="term" value="P:citrulline biosynthetic process"/>
    <property type="evidence" value="ECO:0007669"/>
    <property type="project" value="TreeGrafter"/>
</dbReference>
<evidence type="ECO:0000256" key="3">
    <source>
        <dbReference type="ARBA" id="ARBA00013007"/>
    </source>
</evidence>
<dbReference type="Gene3D" id="3.40.50.1370">
    <property type="entry name" value="Aspartate/ornithine carbamoyltransferase"/>
    <property type="match status" value="2"/>
</dbReference>
<keyword evidence="10" id="KW-1185">Reference proteome</keyword>
<dbReference type="InterPro" id="IPR002292">
    <property type="entry name" value="Orn/put_carbamltrans"/>
</dbReference>
<evidence type="ECO:0000256" key="1">
    <source>
        <dbReference type="ARBA" id="ARBA00004975"/>
    </source>
</evidence>
<dbReference type="PANTHER" id="PTHR45753:SF3">
    <property type="entry name" value="ORNITHINE TRANSCARBAMYLASE, MITOCHONDRIAL"/>
    <property type="match status" value="1"/>
</dbReference>
<evidence type="ECO:0000256" key="6">
    <source>
        <dbReference type="HAMAP-Rule" id="MF_01109"/>
    </source>
</evidence>
<comment type="subcellular location">
    <subcellularLocation>
        <location evidence="6">Cytoplasm</location>
    </subcellularLocation>
</comment>
<evidence type="ECO:0000256" key="2">
    <source>
        <dbReference type="ARBA" id="ARBA00007805"/>
    </source>
</evidence>
<dbReference type="AlphaFoldDB" id="A0A1G5JPB7"/>
<feature type="binding site" evidence="6">
    <location>
        <position position="288"/>
    </location>
    <ligand>
        <name>carbamoyl phosphate</name>
        <dbReference type="ChEBI" id="CHEBI:58228"/>
    </ligand>
</feature>
<keyword evidence="6" id="KW-0963">Cytoplasm</keyword>
<dbReference type="GO" id="GO:0004585">
    <property type="term" value="F:ornithine carbamoyltransferase activity"/>
    <property type="evidence" value="ECO:0007669"/>
    <property type="project" value="UniProtKB-UniRule"/>
</dbReference>
<dbReference type="PANTHER" id="PTHR45753">
    <property type="entry name" value="ORNITHINE CARBAMOYLTRANSFERASE, MITOCHONDRIAL"/>
    <property type="match status" value="1"/>
</dbReference>
<evidence type="ECO:0000256" key="4">
    <source>
        <dbReference type="ARBA" id="ARBA00022679"/>
    </source>
</evidence>
<feature type="binding site" evidence="6">
    <location>
        <position position="103"/>
    </location>
    <ligand>
        <name>carbamoyl phosphate</name>
        <dbReference type="ChEBI" id="CHEBI:58228"/>
    </ligand>
</feature>
<dbReference type="GO" id="GO:0016597">
    <property type="term" value="F:amino acid binding"/>
    <property type="evidence" value="ECO:0007669"/>
    <property type="project" value="InterPro"/>
</dbReference>
<dbReference type="Pfam" id="PF00185">
    <property type="entry name" value="OTCace"/>
    <property type="match status" value="1"/>
</dbReference>
<dbReference type="EMBL" id="FMUX01000036">
    <property type="protein sequence ID" value="SCY89751.1"/>
    <property type="molecule type" value="Genomic_DNA"/>
</dbReference>
<dbReference type="RefSeq" id="WP_092215840.1">
    <property type="nucleotide sequence ID" value="NZ_FMUX01000036.1"/>
</dbReference>
<feature type="binding site" evidence="6">
    <location>
        <position position="160"/>
    </location>
    <ligand>
        <name>L-ornithine</name>
        <dbReference type="ChEBI" id="CHEBI:46911"/>
    </ligand>
</feature>
<comment type="catalytic activity">
    <reaction evidence="5 6">
        <text>carbamoyl phosphate + L-ornithine = L-citrulline + phosphate + H(+)</text>
        <dbReference type="Rhea" id="RHEA:19513"/>
        <dbReference type="ChEBI" id="CHEBI:15378"/>
        <dbReference type="ChEBI" id="CHEBI:43474"/>
        <dbReference type="ChEBI" id="CHEBI:46911"/>
        <dbReference type="ChEBI" id="CHEBI:57743"/>
        <dbReference type="ChEBI" id="CHEBI:58228"/>
        <dbReference type="EC" id="2.1.3.3"/>
    </reaction>
</comment>
<dbReference type="PRINTS" id="PR00100">
    <property type="entry name" value="AOTCASE"/>
</dbReference>
<comment type="similarity">
    <text evidence="2 6">Belongs to the aspartate/ornithine carbamoyltransferase superfamily. OTCase family.</text>
</comment>
<feature type="binding site" evidence="6">
    <location>
        <position position="220"/>
    </location>
    <ligand>
        <name>L-ornithine</name>
        <dbReference type="ChEBI" id="CHEBI:46911"/>
    </ligand>
</feature>
<dbReference type="PROSITE" id="PS00097">
    <property type="entry name" value="CARBAMOYLTRANSFERASE"/>
    <property type="match status" value="1"/>
</dbReference>
<dbReference type="OrthoDB" id="9774690at2"/>
<gene>
    <name evidence="9" type="ORF">SAMN05216233_1361</name>
</gene>
<dbReference type="FunFam" id="3.40.50.1370:FF:000008">
    <property type="entry name" value="Ornithine carbamoyltransferase"/>
    <property type="match status" value="1"/>
</dbReference>
<evidence type="ECO:0000313" key="10">
    <source>
        <dbReference type="Proteomes" id="UP000198870"/>
    </source>
</evidence>
<feature type="binding site" evidence="6">
    <location>
        <position position="79"/>
    </location>
    <ligand>
        <name>carbamoyl phosphate</name>
        <dbReference type="ChEBI" id="CHEBI:58228"/>
    </ligand>
</feature>
<dbReference type="InterPro" id="IPR006130">
    <property type="entry name" value="Asp/Orn_carbamoylTrfase"/>
</dbReference>
<feature type="binding site" evidence="6">
    <location>
        <begin position="130"/>
        <end position="133"/>
    </location>
    <ligand>
        <name>carbamoyl phosphate</name>
        <dbReference type="ChEBI" id="CHEBI:58228"/>
    </ligand>
</feature>
<dbReference type="InterPro" id="IPR024904">
    <property type="entry name" value="OTCase_ArgI"/>
</dbReference>
<evidence type="ECO:0000256" key="5">
    <source>
        <dbReference type="ARBA" id="ARBA00048772"/>
    </source>
</evidence>
<feature type="domain" description="Aspartate/ornithine carbamoyltransferase carbamoyl-P binding" evidence="8">
    <location>
        <begin position="3"/>
        <end position="143"/>
    </location>
</feature>
<dbReference type="InterPro" id="IPR006131">
    <property type="entry name" value="Asp_carbamoyltransf_Asp/Orn-bd"/>
</dbReference>
<dbReference type="PRINTS" id="PR00102">
    <property type="entry name" value="OTCASE"/>
</dbReference>
<dbReference type="Proteomes" id="UP000198870">
    <property type="component" value="Unassembled WGS sequence"/>
</dbReference>